<dbReference type="InterPro" id="IPR011009">
    <property type="entry name" value="Kinase-like_dom_sf"/>
</dbReference>
<feature type="domain" description="Protein kinase" evidence="1">
    <location>
        <begin position="1"/>
        <end position="67"/>
    </location>
</feature>
<dbReference type="AlphaFoldDB" id="A0A498KTM2"/>
<evidence type="ECO:0000313" key="2">
    <source>
        <dbReference type="EMBL" id="RXI09052.1"/>
    </source>
</evidence>
<dbReference type="SUPFAM" id="SSF56112">
    <property type="entry name" value="Protein kinase-like (PK-like)"/>
    <property type="match status" value="1"/>
</dbReference>
<sequence>MWEAVWLLFRDKMSHIFINDTTHTAKVFSFGASRLLDEDEGEMEDEVSTLPGTSQYLDPEYLKNHTG</sequence>
<accession>A0A498KTM2</accession>
<evidence type="ECO:0000259" key="1">
    <source>
        <dbReference type="PROSITE" id="PS50011"/>
    </source>
</evidence>
<dbReference type="InterPro" id="IPR000719">
    <property type="entry name" value="Prot_kinase_dom"/>
</dbReference>
<name>A0A498KTM2_MALDO</name>
<protein>
    <recommendedName>
        <fullName evidence="1">Protein kinase domain-containing protein</fullName>
    </recommendedName>
</protein>
<keyword evidence="3" id="KW-1185">Reference proteome</keyword>
<dbReference type="Proteomes" id="UP000290289">
    <property type="component" value="Chromosome 1"/>
</dbReference>
<dbReference type="Gene3D" id="1.10.510.10">
    <property type="entry name" value="Transferase(Phosphotransferase) domain 1"/>
    <property type="match status" value="1"/>
</dbReference>
<gene>
    <name evidence="2" type="ORF">DVH24_023196</name>
</gene>
<proteinExistence type="predicted"/>
<dbReference type="GO" id="GO:0005524">
    <property type="term" value="F:ATP binding"/>
    <property type="evidence" value="ECO:0007669"/>
    <property type="project" value="InterPro"/>
</dbReference>
<dbReference type="EMBL" id="RDQH01000327">
    <property type="protein sequence ID" value="RXI09052.1"/>
    <property type="molecule type" value="Genomic_DNA"/>
</dbReference>
<comment type="caution">
    <text evidence="2">The sequence shown here is derived from an EMBL/GenBank/DDBJ whole genome shotgun (WGS) entry which is preliminary data.</text>
</comment>
<dbReference type="PROSITE" id="PS50011">
    <property type="entry name" value="PROTEIN_KINASE_DOM"/>
    <property type="match status" value="1"/>
</dbReference>
<evidence type="ECO:0000313" key="3">
    <source>
        <dbReference type="Proteomes" id="UP000290289"/>
    </source>
</evidence>
<dbReference type="GO" id="GO:0004672">
    <property type="term" value="F:protein kinase activity"/>
    <property type="evidence" value="ECO:0007669"/>
    <property type="project" value="InterPro"/>
</dbReference>
<organism evidence="2 3">
    <name type="scientific">Malus domestica</name>
    <name type="common">Apple</name>
    <name type="synonym">Pyrus malus</name>
    <dbReference type="NCBI Taxonomy" id="3750"/>
    <lineage>
        <taxon>Eukaryota</taxon>
        <taxon>Viridiplantae</taxon>
        <taxon>Streptophyta</taxon>
        <taxon>Embryophyta</taxon>
        <taxon>Tracheophyta</taxon>
        <taxon>Spermatophyta</taxon>
        <taxon>Magnoliopsida</taxon>
        <taxon>eudicotyledons</taxon>
        <taxon>Gunneridae</taxon>
        <taxon>Pentapetalae</taxon>
        <taxon>rosids</taxon>
        <taxon>fabids</taxon>
        <taxon>Rosales</taxon>
        <taxon>Rosaceae</taxon>
        <taxon>Amygdaloideae</taxon>
        <taxon>Maleae</taxon>
        <taxon>Malus</taxon>
    </lineage>
</organism>
<reference evidence="2 3" key="1">
    <citation type="submission" date="2018-10" db="EMBL/GenBank/DDBJ databases">
        <title>A high-quality apple genome assembly.</title>
        <authorList>
            <person name="Hu J."/>
        </authorList>
    </citation>
    <scope>NUCLEOTIDE SEQUENCE [LARGE SCALE GENOMIC DNA]</scope>
    <source>
        <strain evidence="3">cv. HFTH1</strain>
        <tissue evidence="2">Young leaf</tissue>
    </source>
</reference>